<name>A0A081BFP2_9HYPH</name>
<protein>
    <submittedName>
        <fullName evidence="2">TraK protein</fullName>
    </submittedName>
</protein>
<evidence type="ECO:0000313" key="3">
    <source>
        <dbReference type="Proteomes" id="UP000028702"/>
    </source>
</evidence>
<dbReference type="RefSeq" id="WP_156101813.1">
    <property type="nucleotide sequence ID" value="NZ_BBIO01000038.1"/>
</dbReference>
<evidence type="ECO:0000313" key="2">
    <source>
        <dbReference type="EMBL" id="GAK46860.1"/>
    </source>
</evidence>
<organism evidence="2 3">
    <name type="scientific">Tepidicaulis marinus</name>
    <dbReference type="NCBI Taxonomy" id="1333998"/>
    <lineage>
        <taxon>Bacteria</taxon>
        <taxon>Pseudomonadati</taxon>
        <taxon>Pseudomonadota</taxon>
        <taxon>Alphaproteobacteria</taxon>
        <taxon>Hyphomicrobiales</taxon>
        <taxon>Parvibaculaceae</taxon>
        <taxon>Tepidicaulis</taxon>
    </lineage>
</organism>
<keyword evidence="3" id="KW-1185">Reference proteome</keyword>
<feature type="compositionally biased region" description="Basic and acidic residues" evidence="1">
    <location>
        <begin position="135"/>
        <end position="147"/>
    </location>
</feature>
<evidence type="ECO:0000256" key="1">
    <source>
        <dbReference type="SAM" id="MobiDB-lite"/>
    </source>
</evidence>
<dbReference type="Pfam" id="PF17273">
    <property type="entry name" value="DUF5338"/>
    <property type="match status" value="1"/>
</dbReference>
<feature type="compositionally biased region" description="Polar residues" evidence="1">
    <location>
        <begin position="88"/>
        <end position="98"/>
    </location>
</feature>
<dbReference type="eggNOG" id="ENOG502ZNVG">
    <property type="taxonomic scope" value="Bacteria"/>
</dbReference>
<dbReference type="InterPro" id="IPR035225">
    <property type="entry name" value="DUF5338"/>
</dbReference>
<comment type="caution">
    <text evidence="2">The sequence shown here is derived from an EMBL/GenBank/DDBJ whole genome shotgun (WGS) entry which is preliminary data.</text>
</comment>
<gene>
    <name evidence="2" type="ORF">M2A_3359</name>
</gene>
<dbReference type="STRING" id="1333998.M2A_3359"/>
<reference evidence="2 3" key="1">
    <citation type="submission" date="2014-07" db="EMBL/GenBank/DDBJ databases">
        <title>Tepidicaulis marinum gen. nov., sp. nov., a novel marine bacterium denitrifying nitrate to nitrous oxide strictly under microaerobic conditions.</title>
        <authorList>
            <person name="Takeuchi M."/>
            <person name="Yamagishi T."/>
            <person name="Kamagata Y."/>
            <person name="Oshima K."/>
            <person name="Hattori M."/>
            <person name="Katayama T."/>
            <person name="Hanada S."/>
            <person name="Tamaki H."/>
            <person name="Marumo K."/>
            <person name="Maeda H."/>
            <person name="Nedachi M."/>
            <person name="Iwasaki W."/>
            <person name="Suwa Y."/>
            <person name="Sakata S."/>
        </authorList>
    </citation>
    <scope>NUCLEOTIDE SEQUENCE [LARGE SCALE GENOMIC DNA]</scope>
    <source>
        <strain evidence="2 3">MA2</strain>
    </source>
</reference>
<dbReference type="Proteomes" id="UP000028702">
    <property type="component" value="Unassembled WGS sequence"/>
</dbReference>
<accession>A0A081BFP2</accession>
<sequence length="147" mass="16250">MDMVTKWGQARVEVHALREEISELLARGYTLKKVYDELLACGRLSIGHTAFYVHVNRLRSEAIRDRDPARPQSANTTRHARAPEPRTPRSTHPSSASAPETDGPRIADAAFNRMPVSRDASYASNSTADVDPDVWDGKPLKDPEAAS</sequence>
<proteinExistence type="predicted"/>
<dbReference type="AlphaFoldDB" id="A0A081BFP2"/>
<feature type="region of interest" description="Disordered" evidence="1">
    <location>
        <begin position="61"/>
        <end position="147"/>
    </location>
</feature>
<dbReference type="EMBL" id="BBIO01000038">
    <property type="protein sequence ID" value="GAK46860.1"/>
    <property type="molecule type" value="Genomic_DNA"/>
</dbReference>